<proteinExistence type="inferred from homology"/>
<name>A0ABV0EIJ4_9BURK</name>
<evidence type="ECO:0000256" key="7">
    <source>
        <dbReference type="ARBA" id="ARBA00022801"/>
    </source>
</evidence>
<evidence type="ECO:0000256" key="14">
    <source>
        <dbReference type="ARBA" id="ARBA00041592"/>
    </source>
</evidence>
<evidence type="ECO:0000256" key="13">
    <source>
        <dbReference type="ARBA" id="ARBA00040794"/>
    </source>
</evidence>
<evidence type="ECO:0000256" key="17">
    <source>
        <dbReference type="RuleBase" id="RU003476"/>
    </source>
</evidence>
<dbReference type="InterPro" id="IPR047127">
    <property type="entry name" value="MutT-like"/>
</dbReference>
<evidence type="ECO:0000256" key="11">
    <source>
        <dbReference type="ARBA" id="ARBA00036904"/>
    </source>
</evidence>
<comment type="caution">
    <text evidence="19">The sequence shown here is derived from an EMBL/GenBank/DDBJ whole genome shotgun (WGS) entry which is preliminary data.</text>
</comment>
<sequence length="311" mass="33991">MNSSIVPVAAAVLLAPDGRFLLAQRPPGRAYAGWWEFPGGKIEPGERPEQALVRELAEELGICVQQAYPWLTRVFTYAHATVRLHFYRVTAWVGEPTPREGQTLAWARAEDCGVAPLLPANGPILRALSLPAVMGLSNVAELGVADFLVRLETALASGLRLIQLREKDLTPAQFALLARQVVASVHRHGARLIINADPATAAKLEADGVHLNSAQLMALRQRPDLPWCGASCHSREELDHAARLGLDYVVLGPVLPTLSHPNATTLGWEGFAELVRDYPLPVYAIGGMRPEHLERAWQHGAHGIAMLRRAW</sequence>
<dbReference type="Pfam" id="PF00293">
    <property type="entry name" value="NUDIX"/>
    <property type="match status" value="1"/>
</dbReference>
<evidence type="ECO:0000256" key="12">
    <source>
        <dbReference type="ARBA" id="ARBA00038905"/>
    </source>
</evidence>
<evidence type="ECO:0000256" key="8">
    <source>
        <dbReference type="ARBA" id="ARBA00022842"/>
    </source>
</evidence>
<reference evidence="19 20" key="1">
    <citation type="submission" date="2024-02" db="EMBL/GenBank/DDBJ databases">
        <title>New thermophilic sulfur-oxidizing bacteria from a hot springs of the Uzon caldera (Kamchatka, Russia).</title>
        <authorList>
            <person name="Dukat A.M."/>
            <person name="Elcheninov A.G."/>
            <person name="Frolov E.N."/>
        </authorList>
    </citation>
    <scope>NUCLEOTIDE SEQUENCE [LARGE SCALE GENOMIC DNA]</scope>
    <source>
        <strain evidence="19 20">AK1</strain>
    </source>
</reference>
<keyword evidence="4" id="KW-0235">DNA replication</keyword>
<dbReference type="EC" id="3.6.1.55" evidence="12"/>
<keyword evidence="8" id="KW-0460">Magnesium</keyword>
<dbReference type="InterPro" id="IPR020084">
    <property type="entry name" value="NUDIX_hydrolase_CS"/>
</dbReference>
<dbReference type="Proteomes" id="UP001482231">
    <property type="component" value="Unassembled WGS sequence"/>
</dbReference>
<accession>A0ABV0EIJ4</accession>
<evidence type="ECO:0000256" key="2">
    <source>
        <dbReference type="ARBA" id="ARBA00005582"/>
    </source>
</evidence>
<evidence type="ECO:0000256" key="10">
    <source>
        <dbReference type="ARBA" id="ARBA00035861"/>
    </source>
</evidence>
<keyword evidence="5" id="KW-0479">Metal-binding</keyword>
<evidence type="ECO:0000313" key="20">
    <source>
        <dbReference type="Proteomes" id="UP001482231"/>
    </source>
</evidence>
<dbReference type="GO" id="GO:0016787">
    <property type="term" value="F:hydrolase activity"/>
    <property type="evidence" value="ECO:0007669"/>
    <property type="project" value="UniProtKB-KW"/>
</dbReference>
<keyword evidence="20" id="KW-1185">Reference proteome</keyword>
<feature type="domain" description="Nudix hydrolase" evidence="18">
    <location>
        <begin position="4"/>
        <end position="132"/>
    </location>
</feature>
<dbReference type="CDD" id="cd03425">
    <property type="entry name" value="NUDIX_MutT_NudA_like"/>
    <property type="match status" value="1"/>
</dbReference>
<dbReference type="NCBIfam" id="NF006530">
    <property type="entry name" value="PRK08999.1"/>
    <property type="match status" value="1"/>
</dbReference>
<evidence type="ECO:0000256" key="6">
    <source>
        <dbReference type="ARBA" id="ARBA00022763"/>
    </source>
</evidence>
<dbReference type="InterPro" id="IPR022998">
    <property type="entry name" value="ThiamineP_synth_TenI"/>
</dbReference>
<evidence type="ECO:0000256" key="15">
    <source>
        <dbReference type="ARBA" id="ARBA00041979"/>
    </source>
</evidence>
<dbReference type="Gene3D" id="3.90.79.10">
    <property type="entry name" value="Nucleoside Triphosphate Pyrophosphohydrolase"/>
    <property type="match status" value="1"/>
</dbReference>
<evidence type="ECO:0000256" key="16">
    <source>
        <dbReference type="ARBA" id="ARBA00042798"/>
    </source>
</evidence>
<dbReference type="PANTHER" id="PTHR47707">
    <property type="entry name" value="8-OXO-DGTP DIPHOSPHATASE"/>
    <property type="match status" value="1"/>
</dbReference>
<evidence type="ECO:0000256" key="9">
    <source>
        <dbReference type="ARBA" id="ARBA00023204"/>
    </source>
</evidence>
<protein>
    <recommendedName>
        <fullName evidence="13">8-oxo-dGTP diphosphatase</fullName>
        <ecNumber evidence="12">3.6.1.55</ecNumber>
    </recommendedName>
    <alternativeName>
        <fullName evidence="16">7,8-dihydro-8-oxoguanine-triphosphatase</fullName>
    </alternativeName>
    <alternativeName>
        <fullName evidence="15">Mutator protein MutT</fullName>
    </alternativeName>
    <alternativeName>
        <fullName evidence="14">dGTP pyrophosphohydrolase</fullName>
    </alternativeName>
</protein>
<evidence type="ECO:0000256" key="1">
    <source>
        <dbReference type="ARBA" id="ARBA00001946"/>
    </source>
</evidence>
<evidence type="ECO:0000256" key="4">
    <source>
        <dbReference type="ARBA" id="ARBA00022705"/>
    </source>
</evidence>
<keyword evidence="7 17" id="KW-0378">Hydrolase</keyword>
<dbReference type="PANTHER" id="PTHR47707:SF1">
    <property type="entry name" value="NUDIX HYDROLASE FAMILY PROTEIN"/>
    <property type="match status" value="1"/>
</dbReference>
<dbReference type="SUPFAM" id="SSF51391">
    <property type="entry name" value="Thiamin phosphate synthase"/>
    <property type="match status" value="1"/>
</dbReference>
<dbReference type="InterPro" id="IPR013785">
    <property type="entry name" value="Aldolase_TIM"/>
</dbReference>
<dbReference type="CDD" id="cd00564">
    <property type="entry name" value="TMP_TenI"/>
    <property type="match status" value="1"/>
</dbReference>
<keyword evidence="9" id="KW-0234">DNA repair</keyword>
<dbReference type="InterPro" id="IPR015797">
    <property type="entry name" value="NUDIX_hydrolase-like_dom_sf"/>
</dbReference>
<keyword evidence="3" id="KW-0515">Mutator protein</keyword>
<dbReference type="InterPro" id="IPR036206">
    <property type="entry name" value="ThiamineP_synth_sf"/>
</dbReference>
<dbReference type="PRINTS" id="PR00502">
    <property type="entry name" value="NUDIXFAMILY"/>
</dbReference>
<dbReference type="PROSITE" id="PS51462">
    <property type="entry name" value="NUDIX"/>
    <property type="match status" value="1"/>
</dbReference>
<dbReference type="InterPro" id="IPR020476">
    <property type="entry name" value="Nudix_hydrolase"/>
</dbReference>
<dbReference type="RefSeq" id="WP_347308343.1">
    <property type="nucleotide sequence ID" value="NZ_JBAJEX010000006.1"/>
</dbReference>
<keyword evidence="6" id="KW-0227">DNA damage</keyword>
<gene>
    <name evidence="19" type="ORF">V6E02_08400</name>
</gene>
<evidence type="ECO:0000256" key="3">
    <source>
        <dbReference type="ARBA" id="ARBA00022457"/>
    </source>
</evidence>
<dbReference type="SUPFAM" id="SSF55811">
    <property type="entry name" value="Nudix"/>
    <property type="match status" value="1"/>
</dbReference>
<dbReference type="Gene3D" id="3.20.20.70">
    <property type="entry name" value="Aldolase class I"/>
    <property type="match status" value="1"/>
</dbReference>
<comment type="similarity">
    <text evidence="2 17">Belongs to the Nudix hydrolase family.</text>
</comment>
<comment type="catalytic activity">
    <reaction evidence="10">
        <text>8-oxo-dGTP + H2O = 8-oxo-dGMP + diphosphate + H(+)</text>
        <dbReference type="Rhea" id="RHEA:31575"/>
        <dbReference type="ChEBI" id="CHEBI:15377"/>
        <dbReference type="ChEBI" id="CHEBI:15378"/>
        <dbReference type="ChEBI" id="CHEBI:33019"/>
        <dbReference type="ChEBI" id="CHEBI:63224"/>
        <dbReference type="ChEBI" id="CHEBI:77896"/>
        <dbReference type="EC" id="3.6.1.55"/>
    </reaction>
</comment>
<evidence type="ECO:0000313" key="19">
    <source>
        <dbReference type="EMBL" id="MEO1767229.1"/>
    </source>
</evidence>
<evidence type="ECO:0000259" key="18">
    <source>
        <dbReference type="PROSITE" id="PS51462"/>
    </source>
</evidence>
<dbReference type="PROSITE" id="PS00893">
    <property type="entry name" value="NUDIX_BOX"/>
    <property type="match status" value="1"/>
</dbReference>
<dbReference type="InterPro" id="IPR000086">
    <property type="entry name" value="NUDIX_hydrolase_dom"/>
</dbReference>
<comment type="catalytic activity">
    <reaction evidence="11">
        <text>8-oxo-GTP + H2O = 8-oxo-GMP + diphosphate + H(+)</text>
        <dbReference type="Rhea" id="RHEA:67616"/>
        <dbReference type="ChEBI" id="CHEBI:15377"/>
        <dbReference type="ChEBI" id="CHEBI:15378"/>
        <dbReference type="ChEBI" id="CHEBI:33019"/>
        <dbReference type="ChEBI" id="CHEBI:143553"/>
        <dbReference type="ChEBI" id="CHEBI:145694"/>
    </reaction>
</comment>
<organism evidence="19 20">
    <name type="scientific">Thiobacter aerophilum</name>
    <dbReference type="NCBI Taxonomy" id="3121275"/>
    <lineage>
        <taxon>Bacteria</taxon>
        <taxon>Pseudomonadati</taxon>
        <taxon>Pseudomonadota</taxon>
        <taxon>Betaproteobacteria</taxon>
        <taxon>Burkholderiales</taxon>
        <taxon>Thiobacteraceae</taxon>
        <taxon>Thiobacter</taxon>
    </lineage>
</organism>
<comment type="cofactor">
    <cofactor evidence="1">
        <name>Mg(2+)</name>
        <dbReference type="ChEBI" id="CHEBI:18420"/>
    </cofactor>
</comment>
<evidence type="ECO:0000256" key="5">
    <source>
        <dbReference type="ARBA" id="ARBA00022723"/>
    </source>
</evidence>
<dbReference type="Pfam" id="PF02581">
    <property type="entry name" value="TMP-TENI"/>
    <property type="match status" value="1"/>
</dbReference>
<dbReference type="EMBL" id="JBAJEX010000006">
    <property type="protein sequence ID" value="MEO1767229.1"/>
    <property type="molecule type" value="Genomic_DNA"/>
</dbReference>